<protein>
    <recommendedName>
        <fullName evidence="5">HTH gntR-type domain-containing protein</fullName>
    </recommendedName>
</protein>
<dbReference type="InterPro" id="IPR036388">
    <property type="entry name" value="WH-like_DNA-bd_sf"/>
</dbReference>
<keyword evidence="1" id="KW-0663">Pyridoxal phosphate</keyword>
<dbReference type="Proteomes" id="UP000075882">
    <property type="component" value="Unassembled WGS sequence"/>
</dbReference>
<evidence type="ECO:0000259" key="5">
    <source>
        <dbReference type="PROSITE" id="PS50949"/>
    </source>
</evidence>
<dbReference type="EnsemblMetazoa" id="ACOM028024-RA">
    <property type="protein sequence ID" value="ACOM028024-PA.1"/>
    <property type="gene ID" value="ACOM028024"/>
</dbReference>
<proteinExistence type="predicted"/>
<dbReference type="SUPFAM" id="SSF46785">
    <property type="entry name" value="Winged helix' DNA-binding domain"/>
    <property type="match status" value="1"/>
</dbReference>
<organism evidence="6">
    <name type="scientific">Anopheles coluzzii</name>
    <name type="common">African malaria mosquito</name>
    <dbReference type="NCBI Taxonomy" id="1518534"/>
    <lineage>
        <taxon>Eukaryota</taxon>
        <taxon>Metazoa</taxon>
        <taxon>Ecdysozoa</taxon>
        <taxon>Arthropoda</taxon>
        <taxon>Hexapoda</taxon>
        <taxon>Insecta</taxon>
        <taxon>Pterygota</taxon>
        <taxon>Neoptera</taxon>
        <taxon>Endopterygota</taxon>
        <taxon>Diptera</taxon>
        <taxon>Nematocera</taxon>
        <taxon>Culicoidea</taxon>
        <taxon>Culicidae</taxon>
        <taxon>Anophelinae</taxon>
        <taxon>Anopheles</taxon>
    </lineage>
</organism>
<dbReference type="InterPro" id="IPR000524">
    <property type="entry name" value="Tscrpt_reg_HTH_GntR"/>
</dbReference>
<keyword evidence="3" id="KW-0238">DNA-binding</keyword>
<evidence type="ECO:0000256" key="3">
    <source>
        <dbReference type="ARBA" id="ARBA00023125"/>
    </source>
</evidence>
<dbReference type="GO" id="GO:0003677">
    <property type="term" value="F:DNA binding"/>
    <property type="evidence" value="ECO:0007669"/>
    <property type="project" value="UniProtKB-KW"/>
</dbReference>
<feature type="domain" description="HTH gntR-type" evidence="5">
    <location>
        <begin position="4"/>
        <end position="72"/>
    </location>
</feature>
<dbReference type="InterPro" id="IPR051446">
    <property type="entry name" value="HTH_trans_reg/aminotransferase"/>
</dbReference>
<dbReference type="InterPro" id="IPR036390">
    <property type="entry name" value="WH_DNA-bd_sf"/>
</dbReference>
<name>A0A8W7P9Q4_ANOCL</name>
<dbReference type="PANTHER" id="PTHR46577:SF1">
    <property type="entry name" value="HTH-TYPE TRANSCRIPTIONAL REGULATORY PROTEIN GABR"/>
    <property type="match status" value="1"/>
</dbReference>
<evidence type="ECO:0000256" key="1">
    <source>
        <dbReference type="ARBA" id="ARBA00022898"/>
    </source>
</evidence>
<dbReference type="AlphaFoldDB" id="A0A8W7P9Q4"/>
<keyword evidence="2" id="KW-0805">Transcription regulation</keyword>
<dbReference type="CDD" id="cd07377">
    <property type="entry name" value="WHTH_GntR"/>
    <property type="match status" value="1"/>
</dbReference>
<dbReference type="PROSITE" id="PS50949">
    <property type="entry name" value="HTH_GNTR"/>
    <property type="match status" value="1"/>
</dbReference>
<evidence type="ECO:0000256" key="2">
    <source>
        <dbReference type="ARBA" id="ARBA00023015"/>
    </source>
</evidence>
<reference evidence="6" key="1">
    <citation type="submission" date="2022-08" db="UniProtKB">
        <authorList>
            <consortium name="EnsemblMetazoa"/>
        </authorList>
    </citation>
    <scope>IDENTIFICATION</scope>
</reference>
<sequence>MSQEPLYQQLVNEWITLIQNGVVRAGERLPSVRKACTMHKVSPSTILLTYRTLEDRGFIEARPQSGFYVKAAASLPLPRMRRQSEAAPTGEVVDHIETVMRVQTAADFIDLSLASPRGSDFYPTTRFKHIMG</sequence>
<dbReference type="GO" id="GO:0003700">
    <property type="term" value="F:DNA-binding transcription factor activity"/>
    <property type="evidence" value="ECO:0007669"/>
    <property type="project" value="InterPro"/>
</dbReference>
<dbReference type="PANTHER" id="PTHR46577">
    <property type="entry name" value="HTH-TYPE TRANSCRIPTIONAL REGULATORY PROTEIN GABR"/>
    <property type="match status" value="1"/>
</dbReference>
<evidence type="ECO:0000313" key="6">
    <source>
        <dbReference type="EnsemblMetazoa" id="ACOM028024-PA.1"/>
    </source>
</evidence>
<evidence type="ECO:0000256" key="4">
    <source>
        <dbReference type="ARBA" id="ARBA00023163"/>
    </source>
</evidence>
<dbReference type="Pfam" id="PF00392">
    <property type="entry name" value="GntR"/>
    <property type="match status" value="1"/>
</dbReference>
<dbReference type="SMART" id="SM00345">
    <property type="entry name" value="HTH_GNTR"/>
    <property type="match status" value="1"/>
</dbReference>
<accession>A0A8W7P9Q4</accession>
<dbReference type="Gene3D" id="1.10.10.10">
    <property type="entry name" value="Winged helix-like DNA-binding domain superfamily/Winged helix DNA-binding domain"/>
    <property type="match status" value="1"/>
</dbReference>
<keyword evidence="4" id="KW-0804">Transcription</keyword>